<dbReference type="EMBL" id="JANATA010000016">
    <property type="protein sequence ID" value="MCP3429173.1"/>
    <property type="molecule type" value="Genomic_DNA"/>
</dbReference>
<proteinExistence type="predicted"/>
<feature type="chain" id="PRO_5041323348" description="DUF5666 domain-containing protein" evidence="1">
    <location>
        <begin position="29"/>
        <end position="185"/>
    </location>
</feature>
<dbReference type="AlphaFoldDB" id="A0AA42BLS3"/>
<organism evidence="2 3">
    <name type="scientific">Opacimonas viscosa</name>
    <dbReference type="NCBI Taxonomy" id="2961944"/>
    <lineage>
        <taxon>Bacteria</taxon>
        <taxon>Pseudomonadati</taxon>
        <taxon>Pseudomonadota</taxon>
        <taxon>Gammaproteobacteria</taxon>
        <taxon>Alteromonadales</taxon>
        <taxon>Alteromonadaceae</taxon>
        <taxon>Opacimonas</taxon>
    </lineage>
</organism>
<evidence type="ECO:0000256" key="1">
    <source>
        <dbReference type="SAM" id="SignalP"/>
    </source>
</evidence>
<keyword evidence="1" id="KW-0732">Signal</keyword>
<name>A0AA42BLS3_9ALTE</name>
<feature type="signal peptide" evidence="1">
    <location>
        <begin position="1"/>
        <end position="28"/>
    </location>
</feature>
<accession>A0AA42BLS3</accession>
<gene>
    <name evidence="2" type="ORF">NLF92_09480</name>
</gene>
<sequence length="185" mass="19977">MKAMFKGTRLVLSSFALSSLLMSTAGHATESVADAMTACSAKSNSLQRLVCYDKIAARLNDLSDSTLPATVVNTPALSSATAPNVPTVAAPSQPTTTAPVQSKSMFGFAEKESDESVVATITKLSTDSRNYMTFTLDNGQVWKQTEVNRIRFKEGDTVEIEEGRFSGFYLSSTNNNRSTNVKRLK</sequence>
<evidence type="ECO:0000313" key="3">
    <source>
        <dbReference type="Proteomes" id="UP001165413"/>
    </source>
</evidence>
<protein>
    <recommendedName>
        <fullName evidence="4">DUF5666 domain-containing protein</fullName>
    </recommendedName>
</protein>
<keyword evidence="3" id="KW-1185">Reference proteome</keyword>
<dbReference type="RefSeq" id="WP_254101207.1">
    <property type="nucleotide sequence ID" value="NZ_JANATA010000016.1"/>
</dbReference>
<comment type="caution">
    <text evidence="2">The sequence shown here is derived from an EMBL/GenBank/DDBJ whole genome shotgun (WGS) entry which is preliminary data.</text>
</comment>
<evidence type="ECO:0008006" key="4">
    <source>
        <dbReference type="Google" id="ProtNLM"/>
    </source>
</evidence>
<dbReference type="Proteomes" id="UP001165413">
    <property type="component" value="Unassembled WGS sequence"/>
</dbReference>
<reference evidence="2" key="1">
    <citation type="submission" date="2022-07" db="EMBL/GenBank/DDBJ databases">
        <title>Characterization of the Novel Bacterium Alteromonas immobilis LMIT006 and Alteromonas gregis LMIT007.</title>
        <authorList>
            <person name="Lin X."/>
        </authorList>
    </citation>
    <scope>NUCLEOTIDE SEQUENCE</scope>
    <source>
        <strain evidence="2">LMIT007</strain>
    </source>
</reference>
<evidence type="ECO:0000313" key="2">
    <source>
        <dbReference type="EMBL" id="MCP3429173.1"/>
    </source>
</evidence>